<dbReference type="AlphaFoldDB" id="A0A1Q9EZ34"/>
<accession>A0A1Q9EZ34</accession>
<reference evidence="2 3" key="1">
    <citation type="submission" date="2016-02" db="EMBL/GenBank/DDBJ databases">
        <title>Genome analysis of coral dinoflagellate symbionts highlights evolutionary adaptations to a symbiotic lifestyle.</title>
        <authorList>
            <person name="Aranda M."/>
            <person name="Li Y."/>
            <person name="Liew Y.J."/>
            <person name="Baumgarten S."/>
            <person name="Simakov O."/>
            <person name="Wilson M."/>
            <person name="Piel J."/>
            <person name="Ashoor H."/>
            <person name="Bougouffa S."/>
            <person name="Bajic V.B."/>
            <person name="Ryu T."/>
            <person name="Ravasi T."/>
            <person name="Bayer T."/>
            <person name="Micklem G."/>
            <person name="Kim H."/>
            <person name="Bhak J."/>
            <person name="Lajeunesse T.C."/>
            <person name="Voolstra C.R."/>
        </authorList>
    </citation>
    <scope>NUCLEOTIDE SEQUENCE [LARGE SCALE GENOMIC DNA]</scope>
    <source>
        <strain evidence="2 3">CCMP2467</strain>
    </source>
</reference>
<feature type="region of interest" description="Disordered" evidence="1">
    <location>
        <begin position="300"/>
        <end position="334"/>
    </location>
</feature>
<name>A0A1Q9EZ34_SYMMI</name>
<keyword evidence="3" id="KW-1185">Reference proteome</keyword>
<evidence type="ECO:0000256" key="1">
    <source>
        <dbReference type="SAM" id="MobiDB-lite"/>
    </source>
</evidence>
<evidence type="ECO:0000313" key="2">
    <source>
        <dbReference type="EMBL" id="OLQ12717.1"/>
    </source>
</evidence>
<dbReference type="OrthoDB" id="462271at2759"/>
<sequence>MLPMSAHGVSQFGCNIFYALGHEVCGGEEDEYNIARVLYNTSKSAKNLASIIVGGKAWGSLRKVYGGSFETARVATEEDQVLKDSNAKAYCVSRNRYSFNYIAFEQLAQPPSTARGLINHTWASNSWWQTSQNPPTWSAPPPPPTAPEPSLPPAPWPPTPPTHSIPPEHPADPRPARVPVPDGEHYDTNLVFKSTLRKTVGPSAWSRAKGLAGMDIRDVTVAHLSRRGMEEYGLRPLSHGRFTGTILTRNVAETVLLSQIQKRLREENIDVDATIEVAQRMQELEEEAAKYKQQLKSAGVDVTPTKALPPGLPPQSAPEDPPPKRRRTQRTDKKKQYEKLLEELDQHIQQVHALLEEGKYTKVQLQELVKKAHGLVPARQRLQGQKRHLVNALPKQAQFWKIPYAISSDTKQEYDTSRELRSGKHDNETVTLLYRLANHMEQPWRSKDMLPQAWKRLTFAKDHANAHLMICCPNVYNQAAFNTWMDEKTFLLLDKSPQVIKEDMERQTPPVVRKHYKKLLDYNKPIPYDYIMMKRKKQWSKGRTIGTIIAYSNTCVGRLLRVAALALQQMLKATWPHHFGNIATPQLRQEVHELFRANEEQPERELIFLNHDLVGFFNSIPQPDIIQSVRYLITEFSKNNNDILLIDP</sequence>
<dbReference type="EMBL" id="LSRX01000038">
    <property type="protein sequence ID" value="OLQ12717.1"/>
    <property type="molecule type" value="Genomic_DNA"/>
</dbReference>
<organism evidence="2 3">
    <name type="scientific">Symbiodinium microadriaticum</name>
    <name type="common">Dinoflagellate</name>
    <name type="synonym">Zooxanthella microadriatica</name>
    <dbReference type="NCBI Taxonomy" id="2951"/>
    <lineage>
        <taxon>Eukaryota</taxon>
        <taxon>Sar</taxon>
        <taxon>Alveolata</taxon>
        <taxon>Dinophyceae</taxon>
        <taxon>Suessiales</taxon>
        <taxon>Symbiodiniaceae</taxon>
        <taxon>Symbiodinium</taxon>
    </lineage>
</organism>
<evidence type="ECO:0000313" key="3">
    <source>
        <dbReference type="Proteomes" id="UP000186817"/>
    </source>
</evidence>
<protein>
    <submittedName>
        <fullName evidence="2">Uncharacterized protein</fullName>
    </submittedName>
</protein>
<gene>
    <name evidence="2" type="ORF">AK812_SmicGene3315</name>
</gene>
<proteinExistence type="predicted"/>
<comment type="caution">
    <text evidence="2">The sequence shown here is derived from an EMBL/GenBank/DDBJ whole genome shotgun (WGS) entry which is preliminary data.</text>
</comment>
<feature type="compositionally biased region" description="Pro residues" evidence="1">
    <location>
        <begin position="310"/>
        <end position="320"/>
    </location>
</feature>
<dbReference type="Proteomes" id="UP000186817">
    <property type="component" value="Unassembled WGS sequence"/>
</dbReference>
<feature type="compositionally biased region" description="Pro residues" evidence="1">
    <location>
        <begin position="137"/>
        <end position="168"/>
    </location>
</feature>
<feature type="region of interest" description="Disordered" evidence="1">
    <location>
        <begin position="129"/>
        <end position="185"/>
    </location>
</feature>